<accession>A0A6J5PUB7</accession>
<organism evidence="1">
    <name type="scientific">uncultured Caudovirales phage</name>
    <dbReference type="NCBI Taxonomy" id="2100421"/>
    <lineage>
        <taxon>Viruses</taxon>
        <taxon>Duplodnaviria</taxon>
        <taxon>Heunggongvirae</taxon>
        <taxon>Uroviricota</taxon>
        <taxon>Caudoviricetes</taxon>
        <taxon>Peduoviridae</taxon>
        <taxon>Maltschvirus</taxon>
        <taxon>Maltschvirus maltsch</taxon>
    </lineage>
</organism>
<sequence>MKNRAATFNQWINEKVEYHRDLCPKFWEEGRMDPVIRTKLLAIAEDFWTSLKLEVPIMDIQLTGSLANFNWNSGSDLDVHIIIDFSQIDENLELVRKALDGQRFMWNMRHPVILRGHDVECYVQHKDEQHIASGLFSILRDKWLIVPSWNEPNVDQKDIDEKMRVIKSEVRTIKTRARSTRGDDAQELHDYLDRLKRKIMSDRKEGLAKGGEFAVENLVFKELRRDGTIEEIIDLLSQIYSKIYFE</sequence>
<gene>
    <name evidence="1" type="ORF">UFOVP972_210</name>
</gene>
<protein>
    <submittedName>
        <fullName evidence="1">Uncharacterized protein</fullName>
    </submittedName>
</protein>
<proteinExistence type="predicted"/>
<reference evidence="1" key="1">
    <citation type="submission" date="2020-05" db="EMBL/GenBank/DDBJ databases">
        <authorList>
            <person name="Chiriac C."/>
            <person name="Salcher M."/>
            <person name="Ghai R."/>
            <person name="Kavagutti S V."/>
        </authorList>
    </citation>
    <scope>NUCLEOTIDE SEQUENCE</scope>
</reference>
<dbReference type="SUPFAM" id="SSF81301">
    <property type="entry name" value="Nucleotidyltransferase"/>
    <property type="match status" value="1"/>
</dbReference>
<dbReference type="EMBL" id="LR796923">
    <property type="protein sequence ID" value="CAB4175479.1"/>
    <property type="molecule type" value="Genomic_DNA"/>
</dbReference>
<dbReference type="InterPro" id="IPR043519">
    <property type="entry name" value="NT_sf"/>
</dbReference>
<evidence type="ECO:0000313" key="1">
    <source>
        <dbReference type="EMBL" id="CAB4175479.1"/>
    </source>
</evidence>
<name>A0A6J5PUB7_9CAUD</name>